<dbReference type="InParanoid" id="A0A165H1M4"/>
<dbReference type="Pfam" id="PF00651">
    <property type="entry name" value="BTB"/>
    <property type="match status" value="1"/>
</dbReference>
<name>A0A165H1M4_9APHY</name>
<organism evidence="2 3">
    <name type="scientific">Laetiporus sulphureus 93-53</name>
    <dbReference type="NCBI Taxonomy" id="1314785"/>
    <lineage>
        <taxon>Eukaryota</taxon>
        <taxon>Fungi</taxon>
        <taxon>Dikarya</taxon>
        <taxon>Basidiomycota</taxon>
        <taxon>Agaricomycotina</taxon>
        <taxon>Agaricomycetes</taxon>
        <taxon>Polyporales</taxon>
        <taxon>Laetiporus</taxon>
    </lineage>
</organism>
<dbReference type="EMBL" id="KV427607">
    <property type="protein sequence ID" value="KZT11118.1"/>
    <property type="molecule type" value="Genomic_DNA"/>
</dbReference>
<dbReference type="InterPro" id="IPR000210">
    <property type="entry name" value="BTB/POZ_dom"/>
</dbReference>
<dbReference type="STRING" id="1314785.A0A165H1M4"/>
<sequence length="362" mass="41767">MDIEHHGENFQTVVPIGVHEVQRDEEYWYQDGSVVLIAEGWGFRVFHGILAEHSEVFRDLLSIPQLQTMEQIDNCPVVHLSDRAADLRHLLRFLFHARQHFAPDRPVKTLAVAALIRLGHKYQIEDAMKEGATRLQDAFPVTLDAWRERYDPYCLNLPRSEIQRLKKRRKLIDDGNGDRYGCDVTAVHLARLLDSAPILVTALYFCCEYPGHRWVEGVKMADGSVEQLSPEEVARCIDGRMMLMSARATAVGRIYALHGPSYGGRAFHCQDRKRCDGELKRFLDRVLYNDGCEQVELAERSIRALESGAVYFDDEMVNLCGESDFYYHFCSSCKAFLIQKEREEQEELWNRLPEIFDGGYYL</sequence>
<protein>
    <recommendedName>
        <fullName evidence="1">BTB domain-containing protein</fullName>
    </recommendedName>
</protein>
<dbReference type="InterPro" id="IPR011333">
    <property type="entry name" value="SKP1/BTB/POZ_sf"/>
</dbReference>
<dbReference type="GeneID" id="63828971"/>
<dbReference type="OrthoDB" id="3027208at2759"/>
<dbReference type="Gene3D" id="3.30.710.10">
    <property type="entry name" value="Potassium Channel Kv1.1, Chain A"/>
    <property type="match status" value="1"/>
</dbReference>
<dbReference type="PROSITE" id="PS50097">
    <property type="entry name" value="BTB"/>
    <property type="match status" value="1"/>
</dbReference>
<evidence type="ECO:0000313" key="2">
    <source>
        <dbReference type="EMBL" id="KZT11118.1"/>
    </source>
</evidence>
<evidence type="ECO:0000313" key="3">
    <source>
        <dbReference type="Proteomes" id="UP000076871"/>
    </source>
</evidence>
<feature type="domain" description="BTB" evidence="1">
    <location>
        <begin position="32"/>
        <end position="103"/>
    </location>
</feature>
<keyword evidence="3" id="KW-1185">Reference proteome</keyword>
<reference evidence="2 3" key="1">
    <citation type="journal article" date="2016" name="Mol. Biol. Evol.">
        <title>Comparative Genomics of Early-Diverging Mushroom-Forming Fungi Provides Insights into the Origins of Lignocellulose Decay Capabilities.</title>
        <authorList>
            <person name="Nagy L.G."/>
            <person name="Riley R."/>
            <person name="Tritt A."/>
            <person name="Adam C."/>
            <person name="Daum C."/>
            <person name="Floudas D."/>
            <person name="Sun H."/>
            <person name="Yadav J.S."/>
            <person name="Pangilinan J."/>
            <person name="Larsson K.H."/>
            <person name="Matsuura K."/>
            <person name="Barry K."/>
            <person name="Labutti K."/>
            <person name="Kuo R."/>
            <person name="Ohm R.A."/>
            <person name="Bhattacharya S.S."/>
            <person name="Shirouzu T."/>
            <person name="Yoshinaga Y."/>
            <person name="Martin F.M."/>
            <person name="Grigoriev I.V."/>
            <person name="Hibbett D.S."/>
        </authorList>
    </citation>
    <scope>NUCLEOTIDE SEQUENCE [LARGE SCALE GENOMIC DNA]</scope>
    <source>
        <strain evidence="2 3">93-53</strain>
    </source>
</reference>
<accession>A0A165H1M4</accession>
<gene>
    <name evidence="2" type="ORF">LAESUDRAFT_754812</name>
</gene>
<dbReference type="Proteomes" id="UP000076871">
    <property type="component" value="Unassembled WGS sequence"/>
</dbReference>
<dbReference type="RefSeq" id="XP_040768858.1">
    <property type="nucleotide sequence ID" value="XM_040911943.1"/>
</dbReference>
<dbReference type="AlphaFoldDB" id="A0A165H1M4"/>
<proteinExistence type="predicted"/>
<evidence type="ECO:0000259" key="1">
    <source>
        <dbReference type="PROSITE" id="PS50097"/>
    </source>
</evidence>